<evidence type="ECO:0008006" key="3">
    <source>
        <dbReference type="Google" id="ProtNLM"/>
    </source>
</evidence>
<dbReference type="InterPro" id="IPR021109">
    <property type="entry name" value="Peptidase_aspartic_dom_sf"/>
</dbReference>
<dbReference type="AlphaFoldDB" id="A0A8S9GWP6"/>
<gene>
    <name evidence="2" type="ORF">F2Q70_00022843</name>
</gene>
<sequence>MSDHLNLRLDFVYKEMTRRIEGLDTNLITLDTQVSQTAEAMKIQEALVKGKAVERESVKTDEIDRYHHDVIDRQQQRSTERHQQASSDRQLPMACQVRLLDLDAHCLTAMRNPSQTSERSPKVELNGFHKGVKRVPKDMSFEVAYHKYRHVNIMAIDTAELLGLKMEPSQDSFIFVDNSKANSAGMIKNVKVEIGECIIHVDFHASDIKSGKTSPLLFGRAFMATEGTVCDLKKNKMCLINVDETVFYDPVEKKKSKEFISCIEMFEDLAPPADSNHESAKPA</sequence>
<protein>
    <recommendedName>
        <fullName evidence="3">Aspartic peptidase DDI1-type domain-containing protein</fullName>
    </recommendedName>
</protein>
<evidence type="ECO:0000313" key="2">
    <source>
        <dbReference type="EMBL" id="KAF2548397.1"/>
    </source>
</evidence>
<comment type="caution">
    <text evidence="2">The sequence shown here is derived from an EMBL/GenBank/DDBJ whole genome shotgun (WGS) entry which is preliminary data.</text>
</comment>
<feature type="region of interest" description="Disordered" evidence="1">
    <location>
        <begin position="67"/>
        <end position="90"/>
    </location>
</feature>
<dbReference type="EMBL" id="QGKY02001925">
    <property type="protein sequence ID" value="KAF2548397.1"/>
    <property type="molecule type" value="Genomic_DNA"/>
</dbReference>
<organism evidence="2">
    <name type="scientific">Brassica cretica</name>
    <name type="common">Mustard</name>
    <dbReference type="NCBI Taxonomy" id="69181"/>
    <lineage>
        <taxon>Eukaryota</taxon>
        <taxon>Viridiplantae</taxon>
        <taxon>Streptophyta</taxon>
        <taxon>Embryophyta</taxon>
        <taxon>Tracheophyta</taxon>
        <taxon>Spermatophyta</taxon>
        <taxon>Magnoliopsida</taxon>
        <taxon>eudicotyledons</taxon>
        <taxon>Gunneridae</taxon>
        <taxon>Pentapetalae</taxon>
        <taxon>rosids</taxon>
        <taxon>malvids</taxon>
        <taxon>Brassicales</taxon>
        <taxon>Brassicaceae</taxon>
        <taxon>Brassiceae</taxon>
        <taxon>Brassica</taxon>
    </lineage>
</organism>
<evidence type="ECO:0000256" key="1">
    <source>
        <dbReference type="SAM" id="MobiDB-lite"/>
    </source>
</evidence>
<name>A0A8S9GWP6_BRACR</name>
<proteinExistence type="predicted"/>
<feature type="compositionally biased region" description="Basic and acidic residues" evidence="1">
    <location>
        <begin position="67"/>
        <end position="83"/>
    </location>
</feature>
<accession>A0A8S9GWP6</accession>
<dbReference type="Gene3D" id="2.40.70.10">
    <property type="entry name" value="Acid Proteases"/>
    <property type="match status" value="1"/>
</dbReference>
<reference evidence="2" key="1">
    <citation type="submission" date="2019-12" db="EMBL/GenBank/DDBJ databases">
        <title>Genome sequencing and annotation of Brassica cretica.</title>
        <authorList>
            <person name="Studholme D.J."/>
            <person name="Sarris P.F."/>
        </authorList>
    </citation>
    <scope>NUCLEOTIDE SEQUENCE</scope>
    <source>
        <strain evidence="2">PFS-102/07</strain>
        <tissue evidence="2">Leaf</tissue>
    </source>
</reference>